<reference evidence="10" key="1">
    <citation type="submission" date="2020-12" db="EMBL/GenBank/DDBJ databases">
        <authorList>
            <consortium name="Molecular Ecology Group"/>
        </authorList>
    </citation>
    <scope>NUCLEOTIDE SEQUENCE</scope>
    <source>
        <strain evidence="10">TBG_1078</strain>
    </source>
</reference>
<evidence type="ECO:0000256" key="4">
    <source>
        <dbReference type="ARBA" id="ARBA00022490"/>
    </source>
</evidence>
<evidence type="ECO:0000313" key="11">
    <source>
        <dbReference type="Proteomes" id="UP000645828"/>
    </source>
</evidence>
<dbReference type="InterPro" id="IPR038526">
    <property type="entry name" value="Ribosomal_eL22_sf"/>
</dbReference>
<dbReference type="GO" id="GO:0003723">
    <property type="term" value="F:RNA binding"/>
    <property type="evidence" value="ECO:0007669"/>
    <property type="project" value="TreeGrafter"/>
</dbReference>
<dbReference type="PANTHER" id="PTHR10064">
    <property type="entry name" value="60S RIBOSOMAL PROTEIN L22"/>
    <property type="match status" value="1"/>
</dbReference>
<dbReference type="AlphaFoldDB" id="A0A811Y0R0"/>
<sequence>MTPVSQEKVPLKRLVAKCRGEQVLEFTFDGTHPVEDGIMDSAYFNQLLVLLICSNFFKKKVKVNGKPGNPGGGVIIIERRKSRITITSEVPFPKRFTTNQLCNLGTMCALSVS</sequence>
<protein>
    <recommendedName>
        <fullName evidence="8">Large ribosomal subunit protein eL22</fullName>
    </recommendedName>
    <alternativeName>
        <fullName evidence="9">60S ribosomal protein L22</fullName>
    </alternativeName>
</protein>
<evidence type="ECO:0000256" key="1">
    <source>
        <dbReference type="ARBA" id="ARBA00004496"/>
    </source>
</evidence>
<dbReference type="Pfam" id="PF01776">
    <property type="entry name" value="Ribosomal_L22e"/>
    <property type="match status" value="1"/>
</dbReference>
<dbReference type="GO" id="GO:0005737">
    <property type="term" value="C:cytoplasm"/>
    <property type="evidence" value="ECO:0007669"/>
    <property type="project" value="UniProtKB-SubCell"/>
</dbReference>
<dbReference type="GO" id="GO:1990904">
    <property type="term" value="C:ribonucleoprotein complex"/>
    <property type="evidence" value="ECO:0007669"/>
    <property type="project" value="UniProtKB-KW"/>
</dbReference>
<comment type="subcellular location">
    <subcellularLocation>
        <location evidence="1">Cytoplasm</location>
    </subcellularLocation>
</comment>
<dbReference type="GO" id="GO:0002181">
    <property type="term" value="P:cytoplasmic translation"/>
    <property type="evidence" value="ECO:0007669"/>
    <property type="project" value="TreeGrafter"/>
</dbReference>
<accession>A0A811Y0R0</accession>
<keyword evidence="5" id="KW-0689">Ribosomal protein</keyword>
<evidence type="ECO:0000313" key="10">
    <source>
        <dbReference type="EMBL" id="CAD7670407.1"/>
    </source>
</evidence>
<dbReference type="Proteomes" id="UP000645828">
    <property type="component" value="Unassembled WGS sequence"/>
</dbReference>
<comment type="subunit">
    <text evidence="3">Component of the large ribosomal subunit.</text>
</comment>
<evidence type="ECO:0000256" key="5">
    <source>
        <dbReference type="ARBA" id="ARBA00022980"/>
    </source>
</evidence>
<organism evidence="10 11">
    <name type="scientific">Nyctereutes procyonoides</name>
    <name type="common">Raccoon dog</name>
    <name type="synonym">Canis procyonoides</name>
    <dbReference type="NCBI Taxonomy" id="34880"/>
    <lineage>
        <taxon>Eukaryota</taxon>
        <taxon>Metazoa</taxon>
        <taxon>Chordata</taxon>
        <taxon>Craniata</taxon>
        <taxon>Vertebrata</taxon>
        <taxon>Euteleostomi</taxon>
        <taxon>Mammalia</taxon>
        <taxon>Eutheria</taxon>
        <taxon>Laurasiatheria</taxon>
        <taxon>Carnivora</taxon>
        <taxon>Caniformia</taxon>
        <taxon>Canidae</taxon>
        <taxon>Nyctereutes</taxon>
    </lineage>
</organism>
<dbReference type="GO" id="GO:0005840">
    <property type="term" value="C:ribosome"/>
    <property type="evidence" value="ECO:0007669"/>
    <property type="project" value="UniProtKB-KW"/>
</dbReference>
<comment type="caution">
    <text evidence="10">The sequence shown here is derived from an EMBL/GenBank/DDBJ whole genome shotgun (WGS) entry which is preliminary data.</text>
</comment>
<dbReference type="GO" id="GO:0003735">
    <property type="term" value="F:structural constituent of ribosome"/>
    <property type="evidence" value="ECO:0007669"/>
    <property type="project" value="InterPro"/>
</dbReference>
<dbReference type="PANTHER" id="PTHR10064:SF2">
    <property type="entry name" value="LARGE RIBOSOMAL SUBUNIT PROTEIN EL22"/>
    <property type="match status" value="1"/>
</dbReference>
<dbReference type="Gene3D" id="3.30.1360.210">
    <property type="match status" value="1"/>
</dbReference>
<keyword evidence="6" id="KW-0687">Ribonucleoprotein</keyword>
<dbReference type="EMBL" id="CAJHUB010000657">
    <property type="protein sequence ID" value="CAD7670407.1"/>
    <property type="molecule type" value="Genomic_DNA"/>
</dbReference>
<gene>
    <name evidence="10" type="ORF">NYPRO_LOCUS3202</name>
</gene>
<keyword evidence="11" id="KW-1185">Reference proteome</keyword>
<evidence type="ECO:0000256" key="7">
    <source>
        <dbReference type="ARBA" id="ARBA00034092"/>
    </source>
</evidence>
<evidence type="ECO:0000256" key="3">
    <source>
        <dbReference type="ARBA" id="ARBA00011133"/>
    </source>
</evidence>
<keyword evidence="4" id="KW-0963">Cytoplasm</keyword>
<evidence type="ECO:0000256" key="8">
    <source>
        <dbReference type="ARBA" id="ARBA00040613"/>
    </source>
</evidence>
<proteinExistence type="inferred from homology"/>
<evidence type="ECO:0000256" key="6">
    <source>
        <dbReference type="ARBA" id="ARBA00023274"/>
    </source>
</evidence>
<evidence type="ECO:0000256" key="9">
    <source>
        <dbReference type="ARBA" id="ARBA00041214"/>
    </source>
</evidence>
<evidence type="ECO:0000256" key="2">
    <source>
        <dbReference type="ARBA" id="ARBA00007817"/>
    </source>
</evidence>
<comment type="function">
    <text evidence="7">Component of the large ribosomal subunit. The ribosome is a large ribonucleoprotein complex responsible for the synthesis of proteins in the cell.</text>
</comment>
<dbReference type="InterPro" id="IPR002671">
    <property type="entry name" value="Ribosomal_eL22"/>
</dbReference>
<comment type="similarity">
    <text evidence="2">Belongs to the eukaryotic ribosomal protein eL22 family.</text>
</comment>
<name>A0A811Y0R0_NYCPR</name>